<dbReference type="EMBL" id="OMOD01000046">
    <property type="protein sequence ID" value="SPF35179.1"/>
    <property type="molecule type" value="Genomic_DNA"/>
</dbReference>
<dbReference type="Proteomes" id="UP000238701">
    <property type="component" value="Unassembled WGS sequence"/>
</dbReference>
<dbReference type="AlphaFoldDB" id="A0A2U3K6B2"/>
<proteinExistence type="predicted"/>
<accession>A0A2U3K6B2</accession>
<gene>
    <name evidence="1" type="ORF">SBA1_140070</name>
</gene>
<organism evidence="1 2">
    <name type="scientific">Candidatus Sulfotelmatobacter kueseliae</name>
    <dbReference type="NCBI Taxonomy" id="2042962"/>
    <lineage>
        <taxon>Bacteria</taxon>
        <taxon>Pseudomonadati</taxon>
        <taxon>Acidobacteriota</taxon>
        <taxon>Terriglobia</taxon>
        <taxon>Terriglobales</taxon>
        <taxon>Candidatus Korobacteraceae</taxon>
        <taxon>Candidatus Sulfotelmatobacter</taxon>
    </lineage>
</organism>
<evidence type="ECO:0000313" key="2">
    <source>
        <dbReference type="Proteomes" id="UP000238701"/>
    </source>
</evidence>
<reference evidence="2" key="1">
    <citation type="submission" date="2018-02" db="EMBL/GenBank/DDBJ databases">
        <authorList>
            <person name="Hausmann B."/>
        </authorList>
    </citation>
    <scope>NUCLEOTIDE SEQUENCE [LARGE SCALE GENOMIC DNA]</scope>
    <source>
        <strain evidence="2">Peat soil MAG SbA1</strain>
    </source>
</reference>
<evidence type="ECO:0000313" key="1">
    <source>
        <dbReference type="EMBL" id="SPF35179.1"/>
    </source>
</evidence>
<sequence length="70" mass="8037">MTAQMRILSAFGMIPPKGGRDGLRNSKTHSRWWTNLCKHLVLGLTLPTPFFRLKDSVHLQVPTLWQTAFM</sequence>
<name>A0A2U3K6B2_9BACT</name>
<protein>
    <submittedName>
        <fullName evidence="1">Uncharacterized protein</fullName>
    </submittedName>
</protein>